<gene>
    <name evidence="3" type="ORF">F6J89_10830</name>
</gene>
<feature type="region of interest" description="Disordered" evidence="1">
    <location>
        <begin position="1"/>
        <end position="90"/>
    </location>
</feature>
<sequence>LDFKPEVVPIQEAASDASETSEPEYQTETTSEAGEERVISSHLETIGESATKTSESTQASSLEQGADLGGSLVHSTAAQTPPEDYLESSQQLIQSLAETDGSNKSPTDLINKRPNPLGVGVALFLLLCCASLAYIVYDPSILADLGLESLFGQSRLKTAQKPVSEPEDSTIPNIPNLASEEFPDVNRITLPVLEASPTPTPSSVPSKADLSEPITESELSSSLDSSVARSSSNLSKVLLPPLPPTVIPSVTLPPASNSSPVLEEPQQSPSPAATSQLEASPASDSAQASPVSTRDKYYYVLIDYDDEGTLDSARAIVPDAYVRNLPEGTKIQMGAFNTEADAESLVSRLQQEGISASIYRP</sequence>
<feature type="non-terminal residue" evidence="3">
    <location>
        <position position="1"/>
    </location>
</feature>
<feature type="region of interest" description="Disordered" evidence="1">
    <location>
        <begin position="159"/>
        <end position="178"/>
    </location>
</feature>
<protein>
    <recommendedName>
        <fullName evidence="2">SPOR domain-containing protein</fullName>
    </recommendedName>
</protein>
<dbReference type="Pfam" id="PF05036">
    <property type="entry name" value="SPOR"/>
    <property type="match status" value="1"/>
</dbReference>
<dbReference type="AlphaFoldDB" id="A0A6B3NDA9"/>
<evidence type="ECO:0000259" key="2">
    <source>
        <dbReference type="PROSITE" id="PS51724"/>
    </source>
</evidence>
<reference evidence="3" key="1">
    <citation type="submission" date="2019-11" db="EMBL/GenBank/DDBJ databases">
        <title>Genomic insights into an expanded diversity of filamentous marine cyanobacteria reveals the extraordinary biosynthetic potential of Moorea and Okeania.</title>
        <authorList>
            <person name="Ferreira Leao T."/>
            <person name="Wang M."/>
            <person name="Moss N."/>
            <person name="Da Silva R."/>
            <person name="Sanders J."/>
            <person name="Nurk S."/>
            <person name="Gurevich A."/>
            <person name="Humphrey G."/>
            <person name="Reher R."/>
            <person name="Zhu Q."/>
            <person name="Belda-Ferre P."/>
            <person name="Glukhov E."/>
            <person name="Rex R."/>
            <person name="Dorrestein P.C."/>
            <person name="Knight R."/>
            <person name="Pevzner P."/>
            <person name="Gerwick W.H."/>
            <person name="Gerwick L."/>
        </authorList>
    </citation>
    <scope>NUCLEOTIDE SEQUENCE</scope>
    <source>
        <strain evidence="3">SIO1C4</strain>
    </source>
</reference>
<dbReference type="GO" id="GO:0042834">
    <property type="term" value="F:peptidoglycan binding"/>
    <property type="evidence" value="ECO:0007669"/>
    <property type="project" value="InterPro"/>
</dbReference>
<feature type="region of interest" description="Disordered" evidence="1">
    <location>
        <begin position="249"/>
        <end position="289"/>
    </location>
</feature>
<dbReference type="InterPro" id="IPR007730">
    <property type="entry name" value="SPOR-like_dom"/>
</dbReference>
<feature type="compositionally biased region" description="Low complexity" evidence="1">
    <location>
        <begin position="279"/>
        <end position="289"/>
    </location>
</feature>
<feature type="compositionally biased region" description="Polar residues" evidence="1">
    <location>
        <begin position="255"/>
        <end position="278"/>
    </location>
</feature>
<feature type="compositionally biased region" description="Polar residues" evidence="1">
    <location>
        <begin position="17"/>
        <end position="32"/>
    </location>
</feature>
<dbReference type="EMBL" id="JAAHFQ010000171">
    <property type="protein sequence ID" value="NER28104.1"/>
    <property type="molecule type" value="Genomic_DNA"/>
</dbReference>
<evidence type="ECO:0000256" key="1">
    <source>
        <dbReference type="SAM" id="MobiDB-lite"/>
    </source>
</evidence>
<comment type="caution">
    <text evidence="3">The sequence shown here is derived from an EMBL/GenBank/DDBJ whole genome shotgun (WGS) entry which is preliminary data.</text>
</comment>
<feature type="region of interest" description="Disordered" evidence="1">
    <location>
        <begin position="193"/>
        <end position="223"/>
    </location>
</feature>
<dbReference type="PROSITE" id="PS51724">
    <property type="entry name" value="SPOR"/>
    <property type="match status" value="1"/>
</dbReference>
<proteinExistence type="predicted"/>
<name>A0A6B3NDA9_9CYAN</name>
<evidence type="ECO:0000313" key="3">
    <source>
        <dbReference type="EMBL" id="NER28104.1"/>
    </source>
</evidence>
<feature type="domain" description="SPOR" evidence="2">
    <location>
        <begin position="323"/>
        <end position="361"/>
    </location>
</feature>
<accession>A0A6B3NDA9</accession>
<feature type="compositionally biased region" description="Polar residues" evidence="1">
    <location>
        <begin position="48"/>
        <end position="63"/>
    </location>
</feature>
<organism evidence="3">
    <name type="scientific">Symploca sp. SIO1C4</name>
    <dbReference type="NCBI Taxonomy" id="2607765"/>
    <lineage>
        <taxon>Bacteria</taxon>
        <taxon>Bacillati</taxon>
        <taxon>Cyanobacteriota</taxon>
        <taxon>Cyanophyceae</taxon>
        <taxon>Coleofasciculales</taxon>
        <taxon>Coleofasciculaceae</taxon>
        <taxon>Symploca</taxon>
    </lineage>
</organism>